<dbReference type="SUPFAM" id="SSF48403">
    <property type="entry name" value="Ankyrin repeat"/>
    <property type="match status" value="1"/>
</dbReference>
<evidence type="ECO:0000256" key="1">
    <source>
        <dbReference type="ARBA" id="ARBA00022737"/>
    </source>
</evidence>
<dbReference type="PROSITE" id="PS50088">
    <property type="entry name" value="ANK_REPEAT"/>
    <property type="match status" value="1"/>
</dbReference>
<keyword evidence="1" id="KW-0677">Repeat</keyword>
<accession>A0A1S7LID1</accession>
<dbReference type="EMBL" id="LO017727">
    <property type="protein sequence ID" value="CRH05847.1"/>
    <property type="molecule type" value="Genomic_DNA"/>
</dbReference>
<dbReference type="InterPro" id="IPR050776">
    <property type="entry name" value="Ank_Repeat/CDKN_Inhibitor"/>
</dbReference>
<protein>
    <submittedName>
        <fullName evidence="4">Uncharacterized protein</fullName>
    </submittedName>
</protein>
<dbReference type="Pfam" id="PF12796">
    <property type="entry name" value="Ank_2"/>
    <property type="match status" value="1"/>
</dbReference>
<evidence type="ECO:0000256" key="2">
    <source>
        <dbReference type="ARBA" id="ARBA00023043"/>
    </source>
</evidence>
<reference evidence="4" key="1">
    <citation type="submission" date="2015-04" db="EMBL/GenBank/DDBJ databases">
        <authorList>
            <person name="Syromyatnikov M.Y."/>
            <person name="Popov V.N."/>
        </authorList>
    </citation>
    <scope>NUCLEOTIDE SEQUENCE</scope>
    <source>
        <strain evidence="4">MO-1</strain>
    </source>
</reference>
<dbReference type="PANTHER" id="PTHR24201">
    <property type="entry name" value="ANK_REP_REGION DOMAIN-CONTAINING PROTEIN"/>
    <property type="match status" value="1"/>
</dbReference>
<feature type="repeat" description="ANK" evidence="3">
    <location>
        <begin position="70"/>
        <end position="102"/>
    </location>
</feature>
<dbReference type="Gene3D" id="1.25.40.20">
    <property type="entry name" value="Ankyrin repeat-containing domain"/>
    <property type="match status" value="1"/>
</dbReference>
<dbReference type="PROSITE" id="PS50297">
    <property type="entry name" value="ANK_REP_REGION"/>
    <property type="match status" value="1"/>
</dbReference>
<keyword evidence="2 3" id="KW-0040">ANK repeat</keyword>
<dbReference type="AlphaFoldDB" id="A0A1S7LID1"/>
<proteinExistence type="predicted"/>
<dbReference type="SMART" id="SM00248">
    <property type="entry name" value="ANK"/>
    <property type="match status" value="2"/>
</dbReference>
<gene>
    <name evidence="4" type="ORF">MAGMO_1664</name>
</gene>
<name>A0A1S7LID1_MAGMO</name>
<evidence type="ECO:0000313" key="4">
    <source>
        <dbReference type="EMBL" id="CRH05847.1"/>
    </source>
</evidence>
<dbReference type="InterPro" id="IPR036770">
    <property type="entry name" value="Ankyrin_rpt-contain_sf"/>
</dbReference>
<organism evidence="4">
    <name type="scientific">Magnetococcus massalia (strain MO-1)</name>
    <dbReference type="NCBI Taxonomy" id="451514"/>
    <lineage>
        <taxon>Bacteria</taxon>
        <taxon>Pseudomonadati</taxon>
        <taxon>Pseudomonadota</taxon>
        <taxon>Magnetococcia</taxon>
        <taxon>Magnetococcales</taxon>
        <taxon>Magnetococcaceae</taxon>
        <taxon>Magnetococcus</taxon>
    </lineage>
</organism>
<evidence type="ECO:0000256" key="3">
    <source>
        <dbReference type="PROSITE-ProRule" id="PRU00023"/>
    </source>
</evidence>
<dbReference type="InterPro" id="IPR002110">
    <property type="entry name" value="Ankyrin_rpt"/>
</dbReference>
<sequence length="132" mass="14516">MNRLSGLTIAVSGLMLTGMVSLPVAAPSLQSQFLPTGDKQVTAEDLPTRLRQAELPFVMPKARVDQRDLQGKTDLMWAAEHGHARLAEELLDAGANPYSTNWWGQSALDLARRNGHLEVVALIRRNATLKPY</sequence>